<dbReference type="AlphaFoldDB" id="A0A852W906"/>
<dbReference type="SUPFAM" id="SSF46785">
    <property type="entry name" value="Winged helix' DNA-binding domain"/>
    <property type="match status" value="1"/>
</dbReference>
<dbReference type="Pfam" id="PF03551">
    <property type="entry name" value="PadR"/>
    <property type="match status" value="1"/>
</dbReference>
<dbReference type="InterPro" id="IPR036390">
    <property type="entry name" value="WH_DNA-bd_sf"/>
</dbReference>
<sequence length="174" mass="19202">MELTLGELVVLGTLAERPRHGYDIEQVVEQRGVRRWTDIGFSSIYYLLDKLTARGLAEADDDRPSPKARRVVRITDRGRRTAAAGVRELLADAGVPARSFVAGLAHAGLLPAHEVDEALRTRLVGLDARIDAVVAARTAQEPLPPEARDVFSFSLSQLRAERSWLAERVQVPDE</sequence>
<proteinExistence type="predicted"/>
<dbReference type="PANTHER" id="PTHR43252:SF7">
    <property type="entry name" value="TRANSCRIPTIONAL REGULATOR YQJI"/>
    <property type="match status" value="1"/>
</dbReference>
<dbReference type="Gene3D" id="1.10.10.10">
    <property type="entry name" value="Winged helix-like DNA-binding domain superfamily/Winged helix DNA-binding domain"/>
    <property type="match status" value="1"/>
</dbReference>
<protein>
    <submittedName>
        <fullName evidence="2">DNA-binding PadR family transcriptional regulator</fullName>
    </submittedName>
</protein>
<keyword evidence="2" id="KW-0238">DNA-binding</keyword>
<evidence type="ECO:0000313" key="3">
    <source>
        <dbReference type="Proteomes" id="UP000549695"/>
    </source>
</evidence>
<dbReference type="RefSeq" id="WP_179761251.1">
    <property type="nucleotide sequence ID" value="NZ_BAAAJZ010000003.1"/>
</dbReference>
<evidence type="ECO:0000259" key="1">
    <source>
        <dbReference type="Pfam" id="PF03551"/>
    </source>
</evidence>
<name>A0A852W906_PSEA5</name>
<evidence type="ECO:0000313" key="2">
    <source>
        <dbReference type="EMBL" id="NYG02356.1"/>
    </source>
</evidence>
<comment type="caution">
    <text evidence="2">The sequence shown here is derived from an EMBL/GenBank/DDBJ whole genome shotgun (WGS) entry which is preliminary data.</text>
</comment>
<accession>A0A852W906</accession>
<dbReference type="PANTHER" id="PTHR43252">
    <property type="entry name" value="TRANSCRIPTIONAL REGULATOR YQJI"/>
    <property type="match status" value="1"/>
</dbReference>
<dbReference type="GeneID" id="98052396"/>
<dbReference type="InterPro" id="IPR005149">
    <property type="entry name" value="Tscrpt_reg_PadR_N"/>
</dbReference>
<gene>
    <name evidence="2" type="ORF">HDA37_002641</name>
</gene>
<dbReference type="GO" id="GO:0003677">
    <property type="term" value="F:DNA binding"/>
    <property type="evidence" value="ECO:0007669"/>
    <property type="project" value="UniProtKB-KW"/>
</dbReference>
<keyword evidence="3" id="KW-1185">Reference proteome</keyword>
<dbReference type="InterPro" id="IPR036388">
    <property type="entry name" value="WH-like_DNA-bd_sf"/>
</dbReference>
<reference evidence="2 3" key="1">
    <citation type="submission" date="2020-07" db="EMBL/GenBank/DDBJ databases">
        <title>Sequencing the genomes of 1000 actinobacteria strains.</title>
        <authorList>
            <person name="Klenk H.-P."/>
        </authorList>
    </citation>
    <scope>NUCLEOTIDE SEQUENCE [LARGE SCALE GENOMIC DNA]</scope>
    <source>
        <strain evidence="2 3">DSM 44749</strain>
    </source>
</reference>
<organism evidence="2 3">
    <name type="scientific">Pseudonocardia alni</name>
    <name type="common">Amycolata alni</name>
    <dbReference type="NCBI Taxonomy" id="33907"/>
    <lineage>
        <taxon>Bacteria</taxon>
        <taxon>Bacillati</taxon>
        <taxon>Actinomycetota</taxon>
        <taxon>Actinomycetes</taxon>
        <taxon>Pseudonocardiales</taxon>
        <taxon>Pseudonocardiaceae</taxon>
        <taxon>Pseudonocardia</taxon>
    </lineage>
</organism>
<dbReference type="EMBL" id="JACCCZ010000001">
    <property type="protein sequence ID" value="NYG02356.1"/>
    <property type="molecule type" value="Genomic_DNA"/>
</dbReference>
<dbReference type="Proteomes" id="UP000549695">
    <property type="component" value="Unassembled WGS sequence"/>
</dbReference>
<feature type="domain" description="Transcription regulator PadR N-terminal" evidence="1">
    <location>
        <begin position="10"/>
        <end position="83"/>
    </location>
</feature>